<name>A0ABV4FG56_BRAEL</name>
<organism evidence="1 2">
    <name type="scientific">Bradyrhizobium elkanii</name>
    <dbReference type="NCBI Taxonomy" id="29448"/>
    <lineage>
        <taxon>Bacteria</taxon>
        <taxon>Pseudomonadati</taxon>
        <taxon>Pseudomonadota</taxon>
        <taxon>Alphaproteobacteria</taxon>
        <taxon>Hyphomicrobiales</taxon>
        <taxon>Nitrobacteraceae</taxon>
        <taxon>Bradyrhizobium</taxon>
    </lineage>
</organism>
<reference evidence="1 2" key="1">
    <citation type="submission" date="2024-07" db="EMBL/GenBank/DDBJ databases">
        <title>Genomic Encyclopedia of Type Strains, Phase V (KMG-V): Genome sequencing to study the core and pangenomes of soil and plant-associated prokaryotes.</title>
        <authorList>
            <person name="Whitman W."/>
        </authorList>
    </citation>
    <scope>NUCLEOTIDE SEQUENCE [LARGE SCALE GENOMIC DNA]</scope>
    <source>
        <strain evidence="1 2">USDA 415</strain>
    </source>
</reference>
<protein>
    <submittedName>
        <fullName evidence="1">Uncharacterized protein</fullName>
    </submittedName>
</protein>
<comment type="caution">
    <text evidence="1">The sequence shown here is derived from an EMBL/GenBank/DDBJ whole genome shotgun (WGS) entry which is preliminary data.</text>
</comment>
<evidence type="ECO:0000313" key="2">
    <source>
        <dbReference type="Proteomes" id="UP001565471"/>
    </source>
</evidence>
<dbReference type="EMBL" id="JBGBZA010000002">
    <property type="protein sequence ID" value="MEY9321870.1"/>
    <property type="molecule type" value="Genomic_DNA"/>
</dbReference>
<evidence type="ECO:0000313" key="1">
    <source>
        <dbReference type="EMBL" id="MEY9321870.1"/>
    </source>
</evidence>
<proteinExistence type="predicted"/>
<sequence length="78" mass="8790">MTHWWRNKFSVVPAQAGTHNHEWSLLNDAGMTSPFNNNRHGVWVLAFARTTEETSRPVRYPVSIGNSASFAHSPIEPS</sequence>
<keyword evidence="2" id="KW-1185">Reference proteome</keyword>
<gene>
    <name evidence="1" type="ORF">ABIF29_008669</name>
</gene>
<accession>A0ABV4FG56</accession>
<dbReference type="Proteomes" id="UP001565471">
    <property type="component" value="Unassembled WGS sequence"/>
</dbReference>